<keyword evidence="7" id="KW-0238">DNA-binding</keyword>
<dbReference type="Proteomes" id="UP000472272">
    <property type="component" value="Chromosome 2"/>
</dbReference>
<dbReference type="GO" id="GO:0005694">
    <property type="term" value="C:chromosome"/>
    <property type="evidence" value="ECO:0007669"/>
    <property type="project" value="UniProtKB-ARBA"/>
</dbReference>
<dbReference type="PROSITE" id="PS50157">
    <property type="entry name" value="ZINC_FINGER_C2H2_2"/>
    <property type="match status" value="9"/>
</dbReference>
<dbReference type="Pfam" id="PF13894">
    <property type="entry name" value="zf-C2H2_4"/>
    <property type="match status" value="1"/>
</dbReference>
<dbReference type="GO" id="GO:0005634">
    <property type="term" value="C:nucleus"/>
    <property type="evidence" value="ECO:0007669"/>
    <property type="project" value="UniProtKB-SubCell"/>
</dbReference>
<comment type="similarity">
    <text evidence="2">Belongs to the krueppel C2H2-type zinc-finger protein family.</text>
</comment>
<proteinExistence type="inferred from homology"/>
<dbReference type="GeneTree" id="ENSGT00940000159965"/>
<feature type="domain" description="C2H2-type" evidence="11">
    <location>
        <begin position="471"/>
        <end position="498"/>
    </location>
</feature>
<feature type="compositionally biased region" description="Basic and acidic residues" evidence="10">
    <location>
        <begin position="26"/>
        <end position="39"/>
    </location>
</feature>
<dbReference type="GO" id="GO:0008270">
    <property type="term" value="F:zinc ion binding"/>
    <property type="evidence" value="ECO:0007669"/>
    <property type="project" value="UniProtKB-KW"/>
</dbReference>
<dbReference type="Gene3D" id="1.10.4020.10">
    <property type="entry name" value="DNA breaking-rejoining enzymes"/>
    <property type="match status" value="1"/>
</dbReference>
<evidence type="ECO:0000256" key="7">
    <source>
        <dbReference type="ARBA" id="ARBA00023125"/>
    </source>
</evidence>
<evidence type="ECO:0000256" key="5">
    <source>
        <dbReference type="ARBA" id="ARBA00022771"/>
    </source>
</evidence>
<dbReference type="FunFam" id="3.30.160.60:FF:000358">
    <property type="entry name" value="zinc finger protein 24"/>
    <property type="match status" value="2"/>
</dbReference>
<dbReference type="FunFam" id="3.30.160.60:FF:000058">
    <property type="entry name" value="Zinc finger protein 2 homolog"/>
    <property type="match status" value="1"/>
</dbReference>
<accession>A0A670HLP0</accession>
<feature type="domain" description="C2H2-type" evidence="11">
    <location>
        <begin position="528"/>
        <end position="556"/>
    </location>
</feature>
<feature type="domain" description="C2H2-type" evidence="11">
    <location>
        <begin position="330"/>
        <end position="357"/>
    </location>
</feature>
<keyword evidence="8" id="KW-0539">Nucleus</keyword>
<dbReference type="SUPFAM" id="SSF47353">
    <property type="entry name" value="Retrovirus capsid dimerization domain-like"/>
    <property type="match status" value="1"/>
</dbReference>
<reference evidence="13 14" key="1">
    <citation type="journal article" date="2019" name="Proc. Natl. Acad. Sci. U.S.A.">
        <title>Regulatory changes in pterin and carotenoid genes underlie balanced color polymorphisms in the wall lizard.</title>
        <authorList>
            <person name="Andrade P."/>
            <person name="Pinho C."/>
            <person name="Perez I de Lanuza G."/>
            <person name="Afonso S."/>
            <person name="Brejcha J."/>
            <person name="Rubin C.J."/>
            <person name="Wallerman O."/>
            <person name="Pereira P."/>
            <person name="Sabatino S.J."/>
            <person name="Bellati A."/>
            <person name="Pellitteri-Rosa D."/>
            <person name="Bosakova Z."/>
            <person name="Bunikis I."/>
            <person name="Carretero M.A."/>
            <person name="Feiner N."/>
            <person name="Marsik P."/>
            <person name="Pauperio F."/>
            <person name="Salvi D."/>
            <person name="Soler L."/>
            <person name="While G.M."/>
            <person name="Uller T."/>
            <person name="Font E."/>
            <person name="Andersson L."/>
            <person name="Carneiro M."/>
        </authorList>
    </citation>
    <scope>NUCLEOTIDE SEQUENCE</scope>
</reference>
<dbReference type="PANTHER" id="PTHR24393:SF100">
    <property type="entry name" value="ZINC FINGER PROTEIN-RELATED"/>
    <property type="match status" value="1"/>
</dbReference>
<organism evidence="13 14">
    <name type="scientific">Podarcis muralis</name>
    <name type="common">Wall lizard</name>
    <name type="synonym">Lacerta muralis</name>
    <dbReference type="NCBI Taxonomy" id="64176"/>
    <lineage>
        <taxon>Eukaryota</taxon>
        <taxon>Metazoa</taxon>
        <taxon>Chordata</taxon>
        <taxon>Craniata</taxon>
        <taxon>Vertebrata</taxon>
        <taxon>Euteleostomi</taxon>
        <taxon>Lepidosauria</taxon>
        <taxon>Squamata</taxon>
        <taxon>Bifurcata</taxon>
        <taxon>Unidentata</taxon>
        <taxon>Episquamata</taxon>
        <taxon>Laterata</taxon>
        <taxon>Lacertibaenia</taxon>
        <taxon>Lacertidae</taxon>
        <taxon>Podarcis</taxon>
    </lineage>
</organism>
<feature type="region of interest" description="Disordered" evidence="10">
    <location>
        <begin position="296"/>
        <end position="322"/>
    </location>
</feature>
<keyword evidence="14" id="KW-1185">Reference proteome</keyword>
<dbReference type="Ensembl" id="ENSPMRT00000000256.1">
    <property type="protein sequence ID" value="ENSPMRP00000000245.1"/>
    <property type="gene ID" value="ENSPMRG00000000171.1"/>
</dbReference>
<dbReference type="Gene3D" id="3.30.160.60">
    <property type="entry name" value="Classic Zinc Finger"/>
    <property type="match status" value="8"/>
</dbReference>
<dbReference type="InterPro" id="IPR003309">
    <property type="entry name" value="SCAN_dom"/>
</dbReference>
<evidence type="ECO:0000256" key="4">
    <source>
        <dbReference type="ARBA" id="ARBA00022737"/>
    </source>
</evidence>
<dbReference type="InterPro" id="IPR013087">
    <property type="entry name" value="Znf_C2H2_type"/>
</dbReference>
<reference evidence="13" key="2">
    <citation type="submission" date="2025-08" db="UniProtKB">
        <authorList>
            <consortium name="Ensembl"/>
        </authorList>
    </citation>
    <scope>IDENTIFICATION</scope>
</reference>
<evidence type="ECO:0000256" key="8">
    <source>
        <dbReference type="ARBA" id="ARBA00023242"/>
    </source>
</evidence>
<evidence type="ECO:0000256" key="6">
    <source>
        <dbReference type="ARBA" id="ARBA00022833"/>
    </source>
</evidence>
<evidence type="ECO:0000313" key="13">
    <source>
        <dbReference type="Ensembl" id="ENSPMRP00000000245.1"/>
    </source>
</evidence>
<dbReference type="FunFam" id="3.30.160.60:FF:002343">
    <property type="entry name" value="Zinc finger protein 33A"/>
    <property type="match status" value="2"/>
</dbReference>
<keyword evidence="3" id="KW-0479">Metal-binding</keyword>
<feature type="domain" description="C2H2-type" evidence="11">
    <location>
        <begin position="499"/>
        <end position="526"/>
    </location>
</feature>
<protein>
    <submittedName>
        <fullName evidence="13">Uncharacterized protein</fullName>
    </submittedName>
</protein>
<evidence type="ECO:0000313" key="14">
    <source>
        <dbReference type="Proteomes" id="UP000472272"/>
    </source>
</evidence>
<dbReference type="Pfam" id="PF00096">
    <property type="entry name" value="zf-C2H2"/>
    <property type="match status" value="5"/>
</dbReference>
<evidence type="ECO:0000259" key="11">
    <source>
        <dbReference type="PROSITE" id="PS50157"/>
    </source>
</evidence>
<dbReference type="SMART" id="SM00355">
    <property type="entry name" value="ZnF_C2H2"/>
    <property type="match status" value="9"/>
</dbReference>
<sequence>MDVAPPVWERGAGAGNAPSPRGQNRRSGEQIKQEPEDRLHRHWDAQLQEFLRTLESPHSGWGVPQLPEEPAPWDDTKGFLVSFEQVAKACRWPREEWAARLLPALSGEAERAVSRLEGRDREDYGKVKAAILQWDSFRRETRRQRFRRFCYQEAEGPRGAHRRLLELCDGWLRVEKHTKEQILELLLLEQLLTVLPAEVQDWVKGRSPETCSQAVALAEDYLQRQPEAARQRPQGLNQLEEEAAAAVESSEAEQTLSDLGWSVFGQQAKEEQVSRHAELLGYDDQSRECDEKYGRLDCPEDRQDGEHPGTAAERVSRPRRERAPLQEEAFRCGDCGKSFNRKQNLLRHNLTHTGEKPFKCAYCPKSFVQVSDLTRHERTHTGEKPFGCSFCEKRFNCNSNLLMHERIHTGEKPFMCLSCGKTFVQISDLTRHERTHTGERPYGCSFCEKRFSCNSHLLVHQRIHTGEKKPHQCTTCGKRFSYQSVLLAHMTVHTGEKPHACPHCGKRFHSRPGLIRHKKSHAGEKLAHKCSHCAESFGLRQQLMLHERTAHAGAKRYHCSACGKSFNTHTTLARHERIHKGGAT</sequence>
<dbReference type="FunFam" id="3.30.160.60:FF:000663">
    <property type="entry name" value="Zinc finger protein 45"/>
    <property type="match status" value="1"/>
</dbReference>
<dbReference type="PANTHER" id="PTHR24393">
    <property type="entry name" value="ZINC FINGER PROTEIN"/>
    <property type="match status" value="1"/>
</dbReference>
<evidence type="ECO:0000256" key="2">
    <source>
        <dbReference type="ARBA" id="ARBA00006991"/>
    </source>
</evidence>
<dbReference type="PROSITE" id="PS50804">
    <property type="entry name" value="SCAN_BOX"/>
    <property type="match status" value="1"/>
</dbReference>
<feature type="region of interest" description="Disordered" evidence="10">
    <location>
        <begin position="1"/>
        <end position="39"/>
    </location>
</feature>
<keyword evidence="6" id="KW-0862">Zinc</keyword>
<dbReference type="FunFam" id="3.30.160.60:FF:001732">
    <property type="entry name" value="Zgc:162936"/>
    <property type="match status" value="1"/>
</dbReference>
<dbReference type="GO" id="GO:0001228">
    <property type="term" value="F:DNA-binding transcription activator activity, RNA polymerase II-specific"/>
    <property type="evidence" value="ECO:0007669"/>
    <property type="project" value="TreeGrafter"/>
</dbReference>
<dbReference type="Pfam" id="PF02023">
    <property type="entry name" value="SCAN"/>
    <property type="match status" value="1"/>
</dbReference>
<dbReference type="GO" id="GO:0000978">
    <property type="term" value="F:RNA polymerase II cis-regulatory region sequence-specific DNA binding"/>
    <property type="evidence" value="ECO:0007669"/>
    <property type="project" value="TreeGrafter"/>
</dbReference>
<evidence type="ECO:0000259" key="12">
    <source>
        <dbReference type="PROSITE" id="PS50804"/>
    </source>
</evidence>
<feature type="domain" description="SCAN box" evidence="12">
    <location>
        <begin position="143"/>
        <end position="225"/>
    </location>
</feature>
<dbReference type="SMART" id="SM00431">
    <property type="entry name" value="SCAN"/>
    <property type="match status" value="1"/>
</dbReference>
<evidence type="ECO:0000256" key="3">
    <source>
        <dbReference type="ARBA" id="ARBA00022723"/>
    </source>
</evidence>
<feature type="domain" description="C2H2-type" evidence="11">
    <location>
        <begin position="442"/>
        <end position="469"/>
    </location>
</feature>
<keyword evidence="5 9" id="KW-0863">Zinc-finger</keyword>
<reference evidence="13" key="3">
    <citation type="submission" date="2025-09" db="UniProtKB">
        <authorList>
            <consortium name="Ensembl"/>
        </authorList>
    </citation>
    <scope>IDENTIFICATION</scope>
</reference>
<dbReference type="InterPro" id="IPR036236">
    <property type="entry name" value="Znf_C2H2_sf"/>
</dbReference>
<evidence type="ECO:0000256" key="1">
    <source>
        <dbReference type="ARBA" id="ARBA00004123"/>
    </source>
</evidence>
<comment type="subcellular location">
    <subcellularLocation>
        <location evidence="1">Nucleus</location>
    </subcellularLocation>
</comment>
<feature type="compositionally biased region" description="Basic and acidic residues" evidence="10">
    <location>
        <begin position="296"/>
        <end position="307"/>
    </location>
</feature>
<evidence type="ECO:0000256" key="10">
    <source>
        <dbReference type="SAM" id="MobiDB-lite"/>
    </source>
</evidence>
<feature type="domain" description="C2H2-type" evidence="11">
    <location>
        <begin position="358"/>
        <end position="385"/>
    </location>
</feature>
<dbReference type="PROSITE" id="PS00028">
    <property type="entry name" value="ZINC_FINGER_C2H2_1"/>
    <property type="match status" value="9"/>
</dbReference>
<name>A0A670HLP0_PODMU</name>
<keyword evidence="4" id="KW-0677">Repeat</keyword>
<dbReference type="InterPro" id="IPR038269">
    <property type="entry name" value="SCAN_sf"/>
</dbReference>
<dbReference type="FunFam" id="1.10.4020.10:FF:000001">
    <property type="entry name" value="zinc finger protein 263 isoform X1"/>
    <property type="match status" value="1"/>
</dbReference>
<dbReference type="AlphaFoldDB" id="A0A670HLP0"/>
<feature type="domain" description="C2H2-type" evidence="11">
    <location>
        <begin position="414"/>
        <end position="441"/>
    </location>
</feature>
<feature type="domain" description="C2H2-type" evidence="11">
    <location>
        <begin position="386"/>
        <end position="413"/>
    </location>
</feature>
<feature type="domain" description="C2H2-type" evidence="11">
    <location>
        <begin position="557"/>
        <end position="584"/>
    </location>
</feature>
<dbReference type="SUPFAM" id="SSF57667">
    <property type="entry name" value="beta-beta-alpha zinc fingers"/>
    <property type="match status" value="5"/>
</dbReference>
<dbReference type="FunFam" id="3.30.160.60:FF:001450">
    <property type="entry name" value="zinc finger protein 774"/>
    <property type="match status" value="1"/>
</dbReference>
<evidence type="ECO:0000256" key="9">
    <source>
        <dbReference type="PROSITE-ProRule" id="PRU00042"/>
    </source>
</evidence>